<evidence type="ECO:0000256" key="9">
    <source>
        <dbReference type="ARBA" id="ARBA00022777"/>
    </source>
</evidence>
<dbReference type="RefSeq" id="WP_341419234.1">
    <property type="nucleotide sequence ID" value="NZ_JBBPCC010000026.1"/>
</dbReference>
<dbReference type="SUPFAM" id="SSF47384">
    <property type="entry name" value="Homodimeric domain of signal transducing histidine kinase"/>
    <property type="match status" value="1"/>
</dbReference>
<evidence type="ECO:0000256" key="4">
    <source>
        <dbReference type="ARBA" id="ARBA00022475"/>
    </source>
</evidence>
<dbReference type="PANTHER" id="PTHR45528:SF1">
    <property type="entry name" value="SENSOR HISTIDINE KINASE CPXA"/>
    <property type="match status" value="1"/>
</dbReference>
<evidence type="ECO:0000256" key="13">
    <source>
        <dbReference type="ARBA" id="ARBA00023136"/>
    </source>
</evidence>
<feature type="domain" description="Histidine kinase" evidence="15">
    <location>
        <begin position="531"/>
        <end position="729"/>
    </location>
</feature>
<keyword evidence="4" id="KW-1003">Cell membrane</keyword>
<dbReference type="CDD" id="cd00082">
    <property type="entry name" value="HisKA"/>
    <property type="match status" value="1"/>
</dbReference>
<dbReference type="SMART" id="SM00387">
    <property type="entry name" value="HATPase_c"/>
    <property type="match status" value="1"/>
</dbReference>
<feature type="transmembrane region" description="Helical" evidence="14">
    <location>
        <begin position="352"/>
        <end position="372"/>
    </location>
</feature>
<keyword evidence="5" id="KW-0597">Phosphoprotein</keyword>
<evidence type="ECO:0000256" key="11">
    <source>
        <dbReference type="ARBA" id="ARBA00022989"/>
    </source>
</evidence>
<dbReference type="EMBL" id="JBBPCC010000026">
    <property type="protein sequence ID" value="MEK8132112.1"/>
    <property type="molecule type" value="Genomic_DNA"/>
</dbReference>
<dbReference type="InterPro" id="IPR003594">
    <property type="entry name" value="HATPase_dom"/>
</dbReference>
<evidence type="ECO:0000256" key="1">
    <source>
        <dbReference type="ARBA" id="ARBA00000085"/>
    </source>
</evidence>
<dbReference type="PROSITE" id="PS50885">
    <property type="entry name" value="HAMP"/>
    <property type="match status" value="1"/>
</dbReference>
<evidence type="ECO:0000313" key="17">
    <source>
        <dbReference type="EMBL" id="MEK8132112.1"/>
    </source>
</evidence>
<name>A0ABU9DTA6_9BACL</name>
<dbReference type="InterPro" id="IPR036890">
    <property type="entry name" value="HATPase_C_sf"/>
</dbReference>
<dbReference type="InterPro" id="IPR005467">
    <property type="entry name" value="His_kinase_dom"/>
</dbReference>
<evidence type="ECO:0000256" key="14">
    <source>
        <dbReference type="SAM" id="Phobius"/>
    </source>
</evidence>
<keyword evidence="10" id="KW-0067">ATP-binding</keyword>
<evidence type="ECO:0000259" key="16">
    <source>
        <dbReference type="PROSITE" id="PS50885"/>
    </source>
</evidence>
<comment type="subcellular location">
    <subcellularLocation>
        <location evidence="2">Cell membrane</location>
        <topology evidence="2">Multi-pass membrane protein</topology>
    </subcellularLocation>
</comment>
<evidence type="ECO:0000256" key="2">
    <source>
        <dbReference type="ARBA" id="ARBA00004651"/>
    </source>
</evidence>
<dbReference type="InterPro" id="IPR003661">
    <property type="entry name" value="HisK_dim/P_dom"/>
</dbReference>
<evidence type="ECO:0000256" key="10">
    <source>
        <dbReference type="ARBA" id="ARBA00022840"/>
    </source>
</evidence>
<keyword evidence="18" id="KW-1185">Reference proteome</keyword>
<dbReference type="PRINTS" id="PR00344">
    <property type="entry name" value="BCTRLSENSOR"/>
</dbReference>
<dbReference type="InterPro" id="IPR004358">
    <property type="entry name" value="Sig_transdc_His_kin-like_C"/>
</dbReference>
<dbReference type="Pfam" id="PF00512">
    <property type="entry name" value="HisKA"/>
    <property type="match status" value="1"/>
</dbReference>
<keyword evidence="7 14" id="KW-0812">Transmembrane</keyword>
<sequence length="750" mass="84774">MGTKWRNKAVAIGGWILLVAVTSAGILIALDIGRLQASLSKSSYWKPNLYNQAIFNVRDIVKYRVDFKDFDSLSDQEKLGGQLEGLKNELKEEVAQTSWNAEFEYPVGLVSKFQEQSRESYRMLLRLLVEQKILGKKNEWDPEWEAAWNAMYPQLALVRLKELEAEYRHVKQAVGWIDGIVTYTLTDLQTSRVYTNRQSGLEAEQPLTNTREVRTLVFPLTASSDDVGLNELSAYFEQNHLKGIFSFNAAVKPKNEANGINMSFYEDYIGRFQTIERIREGLRSLAGCLILAVVLLVYTKRSKVRQNLAIQWSTIYRKRIPVELRIGILLCVSLGLLSQFWTKFIDAPDYLFFQPVNWLPLSCLIGYLSIGFRDIRMWWKGRAPSSEQGEGSLLVRSLHSIRSPWLVRSLLWKTLLILGLTALVGPAISMARENGVLYGMESRAWIPLSYVILYTVTVIPYVLVQIGVLSRMMAGVREMAAGNLSVEIPEGQGKGELEQMVRQLSGLQAGFRSALEERLTSERLKTELITNVSHDLKTPLTSMISYITLLQSDELEPEERGRYIQVLDRKSQRLKVLIDDLFEVSKLASGAVEPVLEPVNLAALLQQAVAEFSDRLEAADLRVVLDLGPSPAIAMLDGKKAWRVLENLLQNVLNYSLSGTRVHIKLEEEADCVCLRLSNVSAYPIDFDPQELFERFKRGDQSRHTEGSGLGLAIARSIMELQGGQLRIDIDGDYFKAVAIFRKPAPAREE</sequence>
<keyword evidence="11 14" id="KW-1133">Transmembrane helix</keyword>
<dbReference type="Gene3D" id="3.30.565.10">
    <property type="entry name" value="Histidine kinase-like ATPase, C-terminal domain"/>
    <property type="match status" value="1"/>
</dbReference>
<evidence type="ECO:0000256" key="8">
    <source>
        <dbReference type="ARBA" id="ARBA00022741"/>
    </source>
</evidence>
<evidence type="ECO:0000313" key="18">
    <source>
        <dbReference type="Proteomes" id="UP001469365"/>
    </source>
</evidence>
<dbReference type="EC" id="2.7.13.3" evidence="3"/>
<dbReference type="InterPro" id="IPR003660">
    <property type="entry name" value="HAMP_dom"/>
</dbReference>
<keyword evidence="6" id="KW-0808">Transferase</keyword>
<keyword evidence="13 14" id="KW-0472">Membrane</keyword>
<organism evidence="17 18">
    <name type="scientific">Paenibacillus filicis</name>
    <dbReference type="NCBI Taxonomy" id="669464"/>
    <lineage>
        <taxon>Bacteria</taxon>
        <taxon>Bacillati</taxon>
        <taxon>Bacillota</taxon>
        <taxon>Bacilli</taxon>
        <taxon>Bacillales</taxon>
        <taxon>Paenibacillaceae</taxon>
        <taxon>Paenibacillus</taxon>
    </lineage>
</organism>
<feature type="domain" description="HAMP" evidence="16">
    <location>
        <begin position="463"/>
        <end position="516"/>
    </location>
</feature>
<protein>
    <recommendedName>
        <fullName evidence="3">histidine kinase</fullName>
        <ecNumber evidence="3">2.7.13.3</ecNumber>
    </recommendedName>
</protein>
<evidence type="ECO:0000256" key="3">
    <source>
        <dbReference type="ARBA" id="ARBA00012438"/>
    </source>
</evidence>
<dbReference type="InterPro" id="IPR036097">
    <property type="entry name" value="HisK_dim/P_sf"/>
</dbReference>
<evidence type="ECO:0000256" key="5">
    <source>
        <dbReference type="ARBA" id="ARBA00022553"/>
    </source>
</evidence>
<proteinExistence type="predicted"/>
<evidence type="ECO:0000256" key="12">
    <source>
        <dbReference type="ARBA" id="ARBA00023012"/>
    </source>
</evidence>
<comment type="caution">
    <text evidence="17">The sequence shown here is derived from an EMBL/GenBank/DDBJ whole genome shotgun (WGS) entry which is preliminary data.</text>
</comment>
<comment type="catalytic activity">
    <reaction evidence="1">
        <text>ATP + protein L-histidine = ADP + protein N-phospho-L-histidine.</text>
        <dbReference type="EC" id="2.7.13.3"/>
    </reaction>
</comment>
<keyword evidence="9 17" id="KW-0418">Kinase</keyword>
<reference evidence="17 18" key="1">
    <citation type="submission" date="2024-04" db="EMBL/GenBank/DDBJ databases">
        <title>draft genome sequnece of Paenibacillus filicis.</title>
        <authorList>
            <person name="Kim D.-U."/>
        </authorList>
    </citation>
    <scope>NUCLEOTIDE SEQUENCE [LARGE SCALE GENOMIC DNA]</scope>
    <source>
        <strain evidence="17 18">KACC14197</strain>
    </source>
</reference>
<dbReference type="Gene3D" id="1.10.287.130">
    <property type="match status" value="1"/>
</dbReference>
<evidence type="ECO:0000259" key="15">
    <source>
        <dbReference type="PROSITE" id="PS50109"/>
    </source>
</evidence>
<dbReference type="PANTHER" id="PTHR45528">
    <property type="entry name" value="SENSOR HISTIDINE KINASE CPXA"/>
    <property type="match status" value="1"/>
</dbReference>
<dbReference type="Pfam" id="PF02518">
    <property type="entry name" value="HATPase_c"/>
    <property type="match status" value="1"/>
</dbReference>
<feature type="transmembrane region" description="Helical" evidence="14">
    <location>
        <begin position="320"/>
        <end position="340"/>
    </location>
</feature>
<feature type="transmembrane region" description="Helical" evidence="14">
    <location>
        <begin position="410"/>
        <end position="428"/>
    </location>
</feature>
<evidence type="ECO:0000256" key="6">
    <source>
        <dbReference type="ARBA" id="ARBA00022679"/>
    </source>
</evidence>
<keyword evidence="8" id="KW-0547">Nucleotide-binding</keyword>
<dbReference type="CDD" id="cd06225">
    <property type="entry name" value="HAMP"/>
    <property type="match status" value="1"/>
</dbReference>
<dbReference type="Proteomes" id="UP001469365">
    <property type="component" value="Unassembled WGS sequence"/>
</dbReference>
<dbReference type="PROSITE" id="PS50109">
    <property type="entry name" value="HIS_KIN"/>
    <property type="match status" value="1"/>
</dbReference>
<feature type="transmembrane region" description="Helical" evidence="14">
    <location>
        <begin position="448"/>
        <end position="469"/>
    </location>
</feature>
<dbReference type="GO" id="GO:0016301">
    <property type="term" value="F:kinase activity"/>
    <property type="evidence" value="ECO:0007669"/>
    <property type="project" value="UniProtKB-KW"/>
</dbReference>
<evidence type="ECO:0000256" key="7">
    <source>
        <dbReference type="ARBA" id="ARBA00022692"/>
    </source>
</evidence>
<dbReference type="InterPro" id="IPR050398">
    <property type="entry name" value="HssS/ArlS-like"/>
</dbReference>
<accession>A0ABU9DTA6</accession>
<keyword evidence="12" id="KW-0902">Two-component regulatory system</keyword>
<feature type="transmembrane region" description="Helical" evidence="14">
    <location>
        <begin position="281"/>
        <end position="299"/>
    </location>
</feature>
<dbReference type="SMART" id="SM00388">
    <property type="entry name" value="HisKA"/>
    <property type="match status" value="1"/>
</dbReference>
<dbReference type="SUPFAM" id="SSF55874">
    <property type="entry name" value="ATPase domain of HSP90 chaperone/DNA topoisomerase II/histidine kinase"/>
    <property type="match status" value="1"/>
</dbReference>
<gene>
    <name evidence="17" type="ORF">WMW72_29865</name>
</gene>